<evidence type="ECO:0000313" key="3">
    <source>
        <dbReference type="EMBL" id="SJZ31377.1"/>
    </source>
</evidence>
<dbReference type="Gene3D" id="3.40.50.1820">
    <property type="entry name" value="alpha/beta hydrolase"/>
    <property type="match status" value="1"/>
</dbReference>
<dbReference type="STRING" id="1121925.SAMN02746011_00181"/>
<keyword evidence="4" id="KW-1185">Reference proteome</keyword>
<evidence type="ECO:0000313" key="4">
    <source>
        <dbReference type="Proteomes" id="UP000189941"/>
    </source>
</evidence>
<dbReference type="InterPro" id="IPR050261">
    <property type="entry name" value="FrsA_esterase"/>
</dbReference>
<dbReference type="SUPFAM" id="SSF53474">
    <property type="entry name" value="alpha/beta-Hydrolases"/>
    <property type="match status" value="1"/>
</dbReference>
<dbReference type="AlphaFoldDB" id="A0A1T4JMQ5"/>
<name>A0A1T4JMQ5_9LACT</name>
<reference evidence="4" key="1">
    <citation type="submission" date="2017-02" db="EMBL/GenBank/DDBJ databases">
        <authorList>
            <person name="Varghese N."/>
            <person name="Submissions S."/>
        </authorList>
    </citation>
    <scope>NUCLEOTIDE SEQUENCE [LARGE SCALE GENOMIC DNA]</scope>
    <source>
        <strain evidence="4">DSM 15739</strain>
    </source>
</reference>
<dbReference type="InterPro" id="IPR029058">
    <property type="entry name" value="AB_hydrolase_fold"/>
</dbReference>
<feature type="domain" description="Serine aminopeptidase S33" evidence="2">
    <location>
        <begin position="12"/>
        <end position="233"/>
    </location>
</feature>
<accession>A0A1T4JMQ5</accession>
<dbReference type="GO" id="GO:0052689">
    <property type="term" value="F:carboxylic ester hydrolase activity"/>
    <property type="evidence" value="ECO:0007669"/>
    <property type="project" value="UniProtKB-ARBA"/>
</dbReference>
<proteinExistence type="predicted"/>
<dbReference type="EMBL" id="FUWO01000001">
    <property type="protein sequence ID" value="SJZ31377.1"/>
    <property type="molecule type" value="Genomic_DNA"/>
</dbReference>
<dbReference type="Pfam" id="PF12146">
    <property type="entry name" value="Hydrolase_4"/>
    <property type="match status" value="1"/>
</dbReference>
<dbReference type="Proteomes" id="UP000189941">
    <property type="component" value="Unassembled WGS sequence"/>
</dbReference>
<evidence type="ECO:0000256" key="1">
    <source>
        <dbReference type="ARBA" id="ARBA00022801"/>
    </source>
</evidence>
<evidence type="ECO:0000259" key="2">
    <source>
        <dbReference type="Pfam" id="PF12146"/>
    </source>
</evidence>
<keyword evidence="1 3" id="KW-0378">Hydrolase</keyword>
<dbReference type="PANTHER" id="PTHR22946:SF9">
    <property type="entry name" value="POLYKETIDE TRANSFERASE AF380"/>
    <property type="match status" value="1"/>
</dbReference>
<dbReference type="PANTHER" id="PTHR22946">
    <property type="entry name" value="DIENELACTONE HYDROLASE DOMAIN-CONTAINING PROTEIN-RELATED"/>
    <property type="match status" value="1"/>
</dbReference>
<gene>
    <name evidence="3" type="ORF">SAMN02746011_00181</name>
</gene>
<organism evidence="3 4">
    <name type="scientific">Globicatella sulfidifaciens DSM 15739</name>
    <dbReference type="NCBI Taxonomy" id="1121925"/>
    <lineage>
        <taxon>Bacteria</taxon>
        <taxon>Bacillati</taxon>
        <taxon>Bacillota</taxon>
        <taxon>Bacilli</taxon>
        <taxon>Lactobacillales</taxon>
        <taxon>Aerococcaceae</taxon>
        <taxon>Globicatella</taxon>
    </lineage>
</organism>
<sequence>MAHGLGALRDMRLDVYAQRFAQAGLACFLFDYRNFGASEGQRRQLINVQHQLTDWREAIEWVKREPRVDATQLYLFGTSFSGGHVIQLAAERQDIIATIAQCPYTDTWATTRAVPFFSLLKMMPYLVADIVSMVRGYRPVMLKLAGNKGEGALMTVSDHGDSASRMIGEANFINQVPARTLLEFLKYSPGKLAREVTTPIYFALCKKDTIAPASATLKWAQQAANATIKEYGCAHFEIYLEPMFETVIQDYIEFYHSICQQKK</sequence>
<protein>
    <submittedName>
        <fullName evidence="3">Predicted hydrolase of the alpha/beta superfamily</fullName>
    </submittedName>
</protein>
<dbReference type="InterPro" id="IPR022742">
    <property type="entry name" value="Hydrolase_4"/>
</dbReference>
<dbReference type="Gene3D" id="1.10.10.800">
    <property type="match status" value="1"/>
</dbReference>